<dbReference type="GO" id="GO:0017069">
    <property type="term" value="F:snRNA binding"/>
    <property type="evidence" value="ECO:0007669"/>
    <property type="project" value="TreeGrafter"/>
</dbReference>
<dbReference type="InterPro" id="IPR036397">
    <property type="entry name" value="RNaseH_sf"/>
</dbReference>
<proteinExistence type="inferred from homology"/>
<evidence type="ECO:0000256" key="1">
    <source>
        <dbReference type="ARBA" id="ARBA00008372"/>
    </source>
</evidence>
<dbReference type="GeneID" id="25914257"/>
<dbReference type="InterPro" id="IPR012337">
    <property type="entry name" value="RNaseH-like_sf"/>
</dbReference>
<organism evidence="2 3">
    <name type="scientific">Sphaeroforma arctica JP610</name>
    <dbReference type="NCBI Taxonomy" id="667725"/>
    <lineage>
        <taxon>Eukaryota</taxon>
        <taxon>Ichthyosporea</taxon>
        <taxon>Ichthyophonida</taxon>
        <taxon>Sphaeroforma</taxon>
    </lineage>
</organism>
<sequence length="90" mass="10137">MKRPFQVHKTAGGIVKDVTRDNFQQLCAEMLQHLRTATFTAVDTEMSGLGDTAQLKLKDIGDRYTHLRNTVKDRALLSVGISFFIEQPTN</sequence>
<evidence type="ECO:0000313" key="3">
    <source>
        <dbReference type="Proteomes" id="UP000054560"/>
    </source>
</evidence>
<dbReference type="Proteomes" id="UP000054560">
    <property type="component" value="Unassembled WGS sequence"/>
</dbReference>
<dbReference type="InterPro" id="IPR006941">
    <property type="entry name" value="RNase_CAF1"/>
</dbReference>
<dbReference type="PANTHER" id="PTHR15092:SF37">
    <property type="entry name" value="TARGET OF EGR1 PROTEIN 1"/>
    <property type="match status" value="1"/>
</dbReference>
<dbReference type="SUPFAM" id="SSF53098">
    <property type="entry name" value="Ribonuclease H-like"/>
    <property type="match status" value="1"/>
</dbReference>
<dbReference type="RefSeq" id="XP_014147590.1">
    <property type="nucleotide sequence ID" value="XM_014292115.1"/>
</dbReference>
<dbReference type="GO" id="GO:0034472">
    <property type="term" value="P:snRNA 3'-end processing"/>
    <property type="evidence" value="ECO:0007669"/>
    <property type="project" value="TreeGrafter"/>
</dbReference>
<name>A0A0L0FC81_9EUKA</name>
<dbReference type="EMBL" id="KQ245284">
    <property type="protein sequence ID" value="KNC73688.1"/>
    <property type="molecule type" value="Genomic_DNA"/>
</dbReference>
<dbReference type="Pfam" id="PF04857">
    <property type="entry name" value="CAF1"/>
    <property type="match status" value="1"/>
</dbReference>
<dbReference type="GO" id="GO:0000175">
    <property type="term" value="F:3'-5'-RNA exonuclease activity"/>
    <property type="evidence" value="ECO:0007669"/>
    <property type="project" value="TreeGrafter"/>
</dbReference>
<dbReference type="OrthoDB" id="414075at2759"/>
<evidence type="ECO:0000313" key="2">
    <source>
        <dbReference type="EMBL" id="KNC73688.1"/>
    </source>
</evidence>
<protein>
    <submittedName>
        <fullName evidence="2">Uncharacterized protein</fullName>
    </submittedName>
</protein>
<keyword evidence="3" id="KW-1185">Reference proteome</keyword>
<accession>A0A0L0FC81</accession>
<gene>
    <name evidence="2" type="ORF">SARC_13753</name>
</gene>
<reference evidence="2 3" key="1">
    <citation type="submission" date="2011-02" db="EMBL/GenBank/DDBJ databases">
        <title>The Genome Sequence of Sphaeroforma arctica JP610.</title>
        <authorList>
            <consortium name="The Broad Institute Genome Sequencing Platform"/>
            <person name="Russ C."/>
            <person name="Cuomo C."/>
            <person name="Young S.K."/>
            <person name="Zeng Q."/>
            <person name="Gargeya S."/>
            <person name="Alvarado L."/>
            <person name="Berlin A."/>
            <person name="Chapman S.B."/>
            <person name="Chen Z."/>
            <person name="Freedman E."/>
            <person name="Gellesch M."/>
            <person name="Goldberg J."/>
            <person name="Griggs A."/>
            <person name="Gujja S."/>
            <person name="Heilman E."/>
            <person name="Heiman D."/>
            <person name="Howarth C."/>
            <person name="Mehta T."/>
            <person name="Neiman D."/>
            <person name="Pearson M."/>
            <person name="Roberts A."/>
            <person name="Saif S."/>
            <person name="Shea T."/>
            <person name="Shenoy N."/>
            <person name="Sisk P."/>
            <person name="Stolte C."/>
            <person name="Sykes S."/>
            <person name="White J."/>
            <person name="Yandava C."/>
            <person name="Burger G."/>
            <person name="Gray M.W."/>
            <person name="Holland P.W.H."/>
            <person name="King N."/>
            <person name="Lang F.B.F."/>
            <person name="Roger A.J."/>
            <person name="Ruiz-Trillo I."/>
            <person name="Haas B."/>
            <person name="Nusbaum C."/>
            <person name="Birren B."/>
        </authorList>
    </citation>
    <scope>NUCLEOTIDE SEQUENCE [LARGE SCALE GENOMIC DNA]</scope>
    <source>
        <strain evidence="2 3">JP610</strain>
    </source>
</reference>
<dbReference type="InterPro" id="IPR051181">
    <property type="entry name" value="CAF1_poly(A)_ribonucleases"/>
</dbReference>
<dbReference type="GO" id="GO:0015030">
    <property type="term" value="C:Cajal body"/>
    <property type="evidence" value="ECO:0007669"/>
    <property type="project" value="TreeGrafter"/>
</dbReference>
<dbReference type="Gene3D" id="3.30.420.10">
    <property type="entry name" value="Ribonuclease H-like superfamily/Ribonuclease H"/>
    <property type="match status" value="1"/>
</dbReference>
<dbReference type="eggNOG" id="KOG1990">
    <property type="taxonomic scope" value="Eukaryota"/>
</dbReference>
<comment type="similarity">
    <text evidence="1">Belongs to the CAF1 family.</text>
</comment>
<feature type="non-terminal residue" evidence="2">
    <location>
        <position position="90"/>
    </location>
</feature>
<dbReference type="PANTHER" id="PTHR15092">
    <property type="entry name" value="POLY A -SPECIFIC RIBONUCLEASE/TARGET OF EGR1, MEMBER 1"/>
    <property type="match status" value="1"/>
</dbReference>
<dbReference type="AlphaFoldDB" id="A0A0L0FC81"/>
<dbReference type="STRING" id="667725.A0A0L0FC81"/>